<dbReference type="STRING" id="1150864.MILUP08_46455"/>
<organism evidence="2 3">
    <name type="scientific">Micromonospora lupini str. Lupac 08</name>
    <dbReference type="NCBI Taxonomy" id="1150864"/>
    <lineage>
        <taxon>Bacteria</taxon>
        <taxon>Bacillati</taxon>
        <taxon>Actinomycetota</taxon>
        <taxon>Actinomycetes</taxon>
        <taxon>Micromonosporales</taxon>
        <taxon>Micromonosporaceae</taxon>
        <taxon>Micromonospora</taxon>
    </lineage>
</organism>
<evidence type="ECO:0000313" key="3">
    <source>
        <dbReference type="Proteomes" id="UP000003448"/>
    </source>
</evidence>
<feature type="region of interest" description="Disordered" evidence="1">
    <location>
        <begin position="1"/>
        <end position="102"/>
    </location>
</feature>
<feature type="region of interest" description="Disordered" evidence="1">
    <location>
        <begin position="115"/>
        <end position="143"/>
    </location>
</feature>
<dbReference type="AlphaFoldDB" id="I0LCK9"/>
<sequence length="143" mass="15560">MVTPWRSGPADVGSAPRSDVHGEPGRRWGTDRRWGQGEEELRAPTPSHHHPRRQDPDSTPVDKPVDDPRTGPRRAGPGRAGPRRRRGEAGAGAGHRWHPLLCFNGRNTFGLQQLRPLKQSKGRAEGYRTSSASGCNAASPPGQ</sequence>
<keyword evidence="3" id="KW-1185">Reference proteome</keyword>
<proteinExistence type="predicted"/>
<dbReference type="Proteomes" id="UP000003448">
    <property type="component" value="Unassembled WGS sequence"/>
</dbReference>
<comment type="caution">
    <text evidence="2">The sequence shown here is derived from an EMBL/GenBank/DDBJ whole genome shotgun (WGS) entry which is preliminary data.</text>
</comment>
<gene>
    <name evidence="2" type="ORF">MILUP08_46455</name>
</gene>
<evidence type="ECO:0000256" key="1">
    <source>
        <dbReference type="SAM" id="MobiDB-lite"/>
    </source>
</evidence>
<dbReference type="EMBL" id="CAIE01000042">
    <property type="protein sequence ID" value="CCH21556.1"/>
    <property type="molecule type" value="Genomic_DNA"/>
</dbReference>
<feature type="compositionally biased region" description="Basic and acidic residues" evidence="1">
    <location>
        <begin position="18"/>
        <end position="42"/>
    </location>
</feature>
<name>I0LCK9_9ACTN</name>
<evidence type="ECO:0000313" key="2">
    <source>
        <dbReference type="EMBL" id="CCH21556.1"/>
    </source>
</evidence>
<accession>I0LCK9</accession>
<reference evidence="3" key="1">
    <citation type="journal article" date="2012" name="J. Bacteriol.">
        <title>Genome Sequence of Micromonospora lupini Lupac 08, Isolated from Root Nodules of Lupinus angustifolius.</title>
        <authorList>
            <person name="Alonso-Vega P."/>
            <person name="Normand P."/>
            <person name="Bacigalupe R."/>
            <person name="Pujic P."/>
            <person name="Lajus A."/>
            <person name="Vallenet D."/>
            <person name="Carro L."/>
            <person name="Coll P."/>
            <person name="Trujillo M.E."/>
        </authorList>
    </citation>
    <scope>NUCLEOTIDE SEQUENCE [LARGE SCALE GENOMIC DNA]</scope>
    <source>
        <strain evidence="3">Lupac 08</strain>
    </source>
</reference>
<protein>
    <submittedName>
        <fullName evidence="2">Uncharacterized protein</fullName>
    </submittedName>
</protein>